<protein>
    <submittedName>
        <fullName evidence="1">Uncharacterized protein</fullName>
    </submittedName>
</protein>
<comment type="caution">
    <text evidence="1">The sequence shown here is derived from an EMBL/GenBank/DDBJ whole genome shotgun (WGS) entry which is preliminary data.</text>
</comment>
<sequence>MAVEAKIVTADEEKKLPATIAEDGRGGPENHVLLVSFSAQGHINPMLRLGQRLASEGIHAMLAILSSRGLQMSLLNTESLVPSTGSNPACCMPCIIVSSTSSMCFPQ</sequence>
<gene>
    <name evidence="1" type="ORF">MLD38_026685</name>
</gene>
<evidence type="ECO:0000313" key="1">
    <source>
        <dbReference type="EMBL" id="KAI4342024.1"/>
    </source>
</evidence>
<keyword evidence="2" id="KW-1185">Reference proteome</keyword>
<reference evidence="2" key="1">
    <citation type="journal article" date="2023" name="Front. Plant Sci.">
        <title>Chromosomal-level genome assembly of Melastoma candidum provides insights into trichome evolution.</title>
        <authorList>
            <person name="Zhong Y."/>
            <person name="Wu W."/>
            <person name="Sun C."/>
            <person name="Zou P."/>
            <person name="Liu Y."/>
            <person name="Dai S."/>
            <person name="Zhou R."/>
        </authorList>
    </citation>
    <scope>NUCLEOTIDE SEQUENCE [LARGE SCALE GENOMIC DNA]</scope>
</reference>
<organism evidence="1 2">
    <name type="scientific">Melastoma candidum</name>
    <dbReference type="NCBI Taxonomy" id="119954"/>
    <lineage>
        <taxon>Eukaryota</taxon>
        <taxon>Viridiplantae</taxon>
        <taxon>Streptophyta</taxon>
        <taxon>Embryophyta</taxon>
        <taxon>Tracheophyta</taxon>
        <taxon>Spermatophyta</taxon>
        <taxon>Magnoliopsida</taxon>
        <taxon>eudicotyledons</taxon>
        <taxon>Gunneridae</taxon>
        <taxon>Pentapetalae</taxon>
        <taxon>rosids</taxon>
        <taxon>malvids</taxon>
        <taxon>Myrtales</taxon>
        <taxon>Melastomataceae</taxon>
        <taxon>Melastomatoideae</taxon>
        <taxon>Melastomateae</taxon>
        <taxon>Melastoma</taxon>
    </lineage>
</organism>
<evidence type="ECO:0000313" key="2">
    <source>
        <dbReference type="Proteomes" id="UP001057402"/>
    </source>
</evidence>
<dbReference type="Proteomes" id="UP001057402">
    <property type="component" value="Chromosome 7"/>
</dbReference>
<dbReference type="EMBL" id="CM042886">
    <property type="protein sequence ID" value="KAI4342024.1"/>
    <property type="molecule type" value="Genomic_DNA"/>
</dbReference>
<accession>A0ACB9P2W0</accession>
<proteinExistence type="predicted"/>
<name>A0ACB9P2W0_9MYRT</name>